<feature type="domain" description="MEKHLA" evidence="1">
    <location>
        <begin position="13"/>
        <end position="152"/>
    </location>
</feature>
<comment type="caution">
    <text evidence="2">The sequence shown here is derived from an EMBL/GenBank/DDBJ whole genome shotgun (WGS) entry which is preliminary data.</text>
</comment>
<protein>
    <submittedName>
        <fullName evidence="2">MEKHLA domain protein</fullName>
    </submittedName>
</protein>
<keyword evidence="3" id="KW-1185">Reference proteome</keyword>
<proteinExistence type="predicted"/>
<evidence type="ECO:0000313" key="3">
    <source>
        <dbReference type="Proteomes" id="UP000231632"/>
    </source>
</evidence>
<gene>
    <name evidence="2" type="ORF">MMIC_P1427</name>
</gene>
<dbReference type="AlphaFoldDB" id="A0A1L8CNG9"/>
<name>A0A1L8CNG9_9PROT</name>
<dbReference type="Pfam" id="PF08670">
    <property type="entry name" value="MEKHLA"/>
    <property type="match status" value="1"/>
</dbReference>
<dbReference type="InterPro" id="IPR013978">
    <property type="entry name" value="MEKHLA"/>
</dbReference>
<dbReference type="EMBL" id="BDFD01000011">
    <property type="protein sequence ID" value="GAV20461.1"/>
    <property type="molecule type" value="Genomic_DNA"/>
</dbReference>
<dbReference type="OrthoDB" id="9794448at2"/>
<organism evidence="2 3">
    <name type="scientific">Mariprofundus micogutta</name>
    <dbReference type="NCBI Taxonomy" id="1921010"/>
    <lineage>
        <taxon>Bacteria</taxon>
        <taxon>Pseudomonadati</taxon>
        <taxon>Pseudomonadota</taxon>
        <taxon>Candidatius Mariprofundia</taxon>
        <taxon>Mariprofundales</taxon>
        <taxon>Mariprofundaceae</taxon>
        <taxon>Mariprofundus</taxon>
    </lineage>
</organism>
<accession>A0A1L8CNG9</accession>
<dbReference type="Proteomes" id="UP000231632">
    <property type="component" value="Unassembled WGS sequence"/>
</dbReference>
<reference evidence="2 3" key="1">
    <citation type="journal article" date="2017" name="Arch. Microbiol.">
        <title>Mariprofundus micogutta sp. nov., a novel iron-oxidizing zetaproteobacterium isolated from a deep-sea hydrothermal field at the Bayonnaise knoll of the Izu-Ogasawara arc, and a description of Mariprofundales ord. nov. and Zetaproteobacteria classis nov.</title>
        <authorList>
            <person name="Makita H."/>
            <person name="Tanaka E."/>
            <person name="Mitsunobu S."/>
            <person name="Miyazaki M."/>
            <person name="Nunoura T."/>
            <person name="Uematsu K."/>
            <person name="Takaki Y."/>
            <person name="Nishi S."/>
            <person name="Shimamura S."/>
            <person name="Takai K."/>
        </authorList>
    </citation>
    <scope>NUCLEOTIDE SEQUENCE [LARGE SCALE GENOMIC DNA]</scope>
    <source>
        <strain evidence="2 3">ET2</strain>
    </source>
</reference>
<evidence type="ECO:0000259" key="1">
    <source>
        <dbReference type="Pfam" id="PF08670"/>
    </source>
</evidence>
<evidence type="ECO:0000313" key="2">
    <source>
        <dbReference type="EMBL" id="GAV20461.1"/>
    </source>
</evidence>
<dbReference type="STRING" id="1921010.MMIC_P1427"/>
<sequence>MHEPCEANDWHVAHVELLSQSLLHWTGCGLIEECDAVTAARQLYFAPFALLSHGTEVDPVINYANKTAQELFEMEWSAFVQLPSRLSAQAVVQSERDALLKRVTEHGFIDDYTGVRVSSTGRLFCIDHATVWNLLNTQGEYDGQAAMFSIWQHL</sequence>